<organism evidence="1 2">
    <name type="scientific">Enterobacter asburiae</name>
    <dbReference type="NCBI Taxonomy" id="61645"/>
    <lineage>
        <taxon>Bacteria</taxon>
        <taxon>Pseudomonadati</taxon>
        <taxon>Pseudomonadota</taxon>
        <taxon>Gammaproteobacteria</taxon>
        <taxon>Enterobacterales</taxon>
        <taxon>Enterobacteriaceae</taxon>
        <taxon>Enterobacter</taxon>
        <taxon>Enterobacter cloacae complex</taxon>
    </lineage>
</organism>
<gene>
    <name evidence="1" type="ORF">L402_03529</name>
</gene>
<dbReference type="EMBL" id="AYIP01000011">
    <property type="protein sequence ID" value="ESM31227.1"/>
    <property type="molecule type" value="Genomic_DNA"/>
</dbReference>
<sequence>MEDHLCILMSHLIRYKSRISTRRQHPARICMTQLIGASAANARTPYCNVPYSYAVGSYFVGSMPWWNVVRLGELA</sequence>
<dbReference type="AlphaFoldDB" id="A0ABC9UAK6"/>
<comment type="caution">
    <text evidence="1">The sequence shown here is derived from an EMBL/GenBank/DDBJ whole genome shotgun (WGS) entry which is preliminary data.</text>
</comment>
<evidence type="ECO:0000313" key="2">
    <source>
        <dbReference type="Proteomes" id="UP000017391"/>
    </source>
</evidence>
<accession>A0ABC9UAK6</accession>
<reference evidence="2" key="1">
    <citation type="submission" date="2013-09" db="EMBL/GenBank/DDBJ databases">
        <title>The Genome Sequence of Enterobacter cloacae BWH 31.</title>
        <authorList>
            <consortium name="The Broad Institute Genomics Platform"/>
            <consortium name="The Broad Institute Genome Sequencing Center for Infectious Disease"/>
            <person name="Murphy C."/>
            <person name="Cosimi L."/>
            <person name="Cerqueira G."/>
            <person name="Feldgarden M."/>
            <person name="Hung D."/>
            <person name="Onderdonk A.B."/>
            <person name="Ferraro M.J."/>
            <person name="Hooper D."/>
            <person name="Dekker J."/>
            <person name="O'Brien T."/>
            <person name="Huang S."/>
            <person name="Quan V."/>
            <person name="Ernst C."/>
            <person name="Delaney M."/>
            <person name="DuBois A."/>
            <person name="Young S.K."/>
            <person name="Zeng Q."/>
            <person name="Gargeya S."/>
            <person name="Fitzgerald M."/>
            <person name="Abouelleil A."/>
            <person name="Alvarado L."/>
            <person name="Berlin A.M."/>
            <person name="Chapman S.B."/>
            <person name="Gainer-Dewar J."/>
            <person name="Goldberg J."/>
            <person name="Gnerre S."/>
            <person name="Griggs A."/>
            <person name="Gujja S."/>
            <person name="Hansen M."/>
            <person name="Howarth C."/>
            <person name="Imamovic A."/>
            <person name="Ireland A."/>
            <person name="Larimer J."/>
            <person name="McCowan C."/>
            <person name="Murphy C."/>
            <person name="Pearson M."/>
            <person name="Poon T.W."/>
            <person name="Priest M."/>
            <person name="Roberts A."/>
            <person name="Saif S."/>
            <person name="Shea T."/>
            <person name="Sykes S."/>
            <person name="Wortman J."/>
            <person name="Nusbaum C."/>
            <person name="Birren B."/>
        </authorList>
    </citation>
    <scope>NUCLEOTIDE SEQUENCE [LARGE SCALE GENOMIC DNA]</scope>
    <source>
        <strain evidence="2">BWH 31</strain>
    </source>
</reference>
<evidence type="ECO:0000313" key="1">
    <source>
        <dbReference type="EMBL" id="ESM31227.1"/>
    </source>
</evidence>
<dbReference type="Proteomes" id="UP000017391">
    <property type="component" value="Unassembled WGS sequence"/>
</dbReference>
<name>A0ABC9UAK6_ENTAS</name>
<protein>
    <submittedName>
        <fullName evidence="1">Uncharacterized protein</fullName>
    </submittedName>
</protein>
<proteinExistence type="predicted"/>